<gene>
    <name evidence="2" type="ORF">MNOR_LOCUS4794</name>
</gene>
<feature type="signal peptide" evidence="1">
    <location>
        <begin position="1"/>
        <end position="22"/>
    </location>
</feature>
<sequence>MIPALFLSVVVVAGVALPQVEACRYWCDNPNTEAIDYVCCDDGNPWYRGAAVPDDADAEDVEVVPAEVANDARPSGCMYYCLYNNESYCCHSSEDGAPPADHEENAGRCPTEEEEQSCKASFSEDKKAEGKTKRISSVFVGKHDKMCASDGYCAEEEKCCPNKCHKIHTCMPSF</sequence>
<comment type="caution">
    <text evidence="2">The sequence shown here is derived from an EMBL/GenBank/DDBJ whole genome shotgun (WGS) entry which is preliminary data.</text>
</comment>
<protein>
    <submittedName>
        <fullName evidence="2">Uncharacterized protein</fullName>
    </submittedName>
</protein>
<proteinExistence type="predicted"/>
<evidence type="ECO:0000313" key="3">
    <source>
        <dbReference type="Proteomes" id="UP001497623"/>
    </source>
</evidence>
<evidence type="ECO:0000256" key="1">
    <source>
        <dbReference type="SAM" id="SignalP"/>
    </source>
</evidence>
<evidence type="ECO:0000313" key="2">
    <source>
        <dbReference type="EMBL" id="CAL4065466.1"/>
    </source>
</evidence>
<organism evidence="2 3">
    <name type="scientific">Meganyctiphanes norvegica</name>
    <name type="common">Northern krill</name>
    <name type="synonym">Thysanopoda norvegica</name>
    <dbReference type="NCBI Taxonomy" id="48144"/>
    <lineage>
        <taxon>Eukaryota</taxon>
        <taxon>Metazoa</taxon>
        <taxon>Ecdysozoa</taxon>
        <taxon>Arthropoda</taxon>
        <taxon>Crustacea</taxon>
        <taxon>Multicrustacea</taxon>
        <taxon>Malacostraca</taxon>
        <taxon>Eumalacostraca</taxon>
        <taxon>Eucarida</taxon>
        <taxon>Euphausiacea</taxon>
        <taxon>Euphausiidae</taxon>
        <taxon>Meganyctiphanes</taxon>
    </lineage>
</organism>
<dbReference type="Proteomes" id="UP001497623">
    <property type="component" value="Unassembled WGS sequence"/>
</dbReference>
<dbReference type="AlphaFoldDB" id="A0AAV2PUA6"/>
<feature type="chain" id="PRO_5043864445" evidence="1">
    <location>
        <begin position="23"/>
        <end position="174"/>
    </location>
</feature>
<keyword evidence="1" id="KW-0732">Signal</keyword>
<name>A0AAV2PUA6_MEGNR</name>
<dbReference type="EMBL" id="CAXKWB010001785">
    <property type="protein sequence ID" value="CAL4065466.1"/>
    <property type="molecule type" value="Genomic_DNA"/>
</dbReference>
<accession>A0AAV2PUA6</accession>
<reference evidence="2 3" key="1">
    <citation type="submission" date="2024-05" db="EMBL/GenBank/DDBJ databases">
        <authorList>
            <person name="Wallberg A."/>
        </authorList>
    </citation>
    <scope>NUCLEOTIDE SEQUENCE [LARGE SCALE GENOMIC DNA]</scope>
</reference>
<keyword evidence="3" id="KW-1185">Reference proteome</keyword>